<reference evidence="10 11" key="1">
    <citation type="submission" date="2016-10" db="EMBL/GenBank/DDBJ databases">
        <authorList>
            <person name="de Groot N.N."/>
        </authorList>
    </citation>
    <scope>NUCLEOTIDE SEQUENCE [LARGE SCALE GENOMIC DNA]</scope>
    <source>
        <strain evidence="10 11">Nm146</strain>
    </source>
</reference>
<feature type="transmembrane region" description="Helical" evidence="8">
    <location>
        <begin position="114"/>
        <end position="133"/>
    </location>
</feature>
<dbReference type="GO" id="GO:0005886">
    <property type="term" value="C:plasma membrane"/>
    <property type="evidence" value="ECO:0007669"/>
    <property type="project" value="UniProtKB-SubCell"/>
</dbReference>
<protein>
    <submittedName>
        <fullName evidence="10">Rod shape-determining protein MreD</fullName>
    </submittedName>
</protein>
<dbReference type="EMBL" id="CAJNAP010000055">
    <property type="protein sequence ID" value="CAE6518783.1"/>
    <property type="molecule type" value="Genomic_DNA"/>
</dbReference>
<dbReference type="OrthoDB" id="5297408at2"/>
<dbReference type="Proteomes" id="UP000601736">
    <property type="component" value="Unassembled WGS sequence"/>
</dbReference>
<evidence type="ECO:0000313" key="9">
    <source>
        <dbReference type="EMBL" id="CAE6518783.1"/>
    </source>
</evidence>
<name>A0A1I4U3M7_9PROT</name>
<dbReference type="STRING" id="52442.SAMN05421880_13821"/>
<dbReference type="EMBL" id="FOUF01000038">
    <property type="protein sequence ID" value="SFM83612.1"/>
    <property type="molecule type" value="Genomic_DNA"/>
</dbReference>
<dbReference type="RefSeq" id="WP_090672106.1">
    <property type="nucleotide sequence ID" value="NZ_CAJNAP010000055.1"/>
</dbReference>
<keyword evidence="7 8" id="KW-0472">Membrane</keyword>
<sequence length="172" mass="19859">MSNDYLEQEITLHAKNSFIFLSLLIALLFNLLPLQETILLLRPDFVAITLLYWNINQPQRIGMTVSFVAGLIMDVSNSSILGQHALAYCLLTFFAMILHRRLRLFNIFQQAPQIFWMLLFVQFVVFLTGMLGGTYFPDWYYFFPSATGALIWPIISFILSIPQKPKSDPDEL</sequence>
<proteinExistence type="inferred from homology"/>
<dbReference type="NCBIfam" id="TIGR03426">
    <property type="entry name" value="shape_MreD"/>
    <property type="match status" value="1"/>
</dbReference>
<dbReference type="Proteomes" id="UP000199561">
    <property type="component" value="Unassembled WGS sequence"/>
</dbReference>
<keyword evidence="6 8" id="KW-1133">Transmembrane helix</keyword>
<dbReference type="PANTHER" id="PTHR37484">
    <property type="entry name" value="ROD SHAPE-DETERMINING PROTEIN MRED"/>
    <property type="match status" value="1"/>
</dbReference>
<dbReference type="Pfam" id="PF04093">
    <property type="entry name" value="MreD"/>
    <property type="match status" value="1"/>
</dbReference>
<keyword evidence="4 8" id="KW-0812">Transmembrane</keyword>
<keyword evidence="11" id="KW-1185">Reference proteome</keyword>
<gene>
    <name evidence="9" type="ORF">NMYAN_90061</name>
    <name evidence="10" type="ORF">SAMN05421880_13821</name>
</gene>
<comment type="subcellular location">
    <subcellularLocation>
        <location evidence="1">Cell membrane</location>
        <topology evidence="1">Multi-pass membrane protein</topology>
    </subcellularLocation>
</comment>
<evidence type="ECO:0000313" key="10">
    <source>
        <dbReference type="EMBL" id="SFM83612.1"/>
    </source>
</evidence>
<comment type="similarity">
    <text evidence="2">Belongs to the MreD family.</text>
</comment>
<evidence type="ECO:0000256" key="4">
    <source>
        <dbReference type="ARBA" id="ARBA00022692"/>
    </source>
</evidence>
<evidence type="ECO:0000313" key="11">
    <source>
        <dbReference type="Proteomes" id="UP000199561"/>
    </source>
</evidence>
<reference evidence="9" key="2">
    <citation type="submission" date="2021-02" db="EMBL/GenBank/DDBJ databases">
        <authorList>
            <person name="Han P."/>
        </authorList>
    </citation>
    <scope>NUCLEOTIDE SEQUENCE</scope>
    <source>
        <strain evidence="9">Nitrosomonas nitrosa 18-3D</strain>
    </source>
</reference>
<dbReference type="InterPro" id="IPR026034">
    <property type="entry name" value="MreD_proteobac"/>
</dbReference>
<keyword evidence="5" id="KW-0133">Cell shape</keyword>
<evidence type="ECO:0000256" key="7">
    <source>
        <dbReference type="ARBA" id="ARBA00023136"/>
    </source>
</evidence>
<dbReference type="PIRSF" id="PIRSF018472">
    <property type="entry name" value="MreD_proteobac"/>
    <property type="match status" value="1"/>
</dbReference>
<evidence type="ECO:0000256" key="1">
    <source>
        <dbReference type="ARBA" id="ARBA00004651"/>
    </source>
</evidence>
<dbReference type="InterPro" id="IPR007227">
    <property type="entry name" value="Cell_shape_determining_MreD"/>
</dbReference>
<evidence type="ECO:0000256" key="6">
    <source>
        <dbReference type="ARBA" id="ARBA00022989"/>
    </source>
</evidence>
<dbReference type="AlphaFoldDB" id="A0A1I4U3M7"/>
<feature type="transmembrane region" description="Helical" evidence="8">
    <location>
        <begin position="12"/>
        <end position="32"/>
    </location>
</feature>
<feature type="transmembrane region" description="Helical" evidence="8">
    <location>
        <begin position="139"/>
        <end position="159"/>
    </location>
</feature>
<evidence type="ECO:0000256" key="8">
    <source>
        <dbReference type="SAM" id="Phobius"/>
    </source>
</evidence>
<feature type="transmembrane region" description="Helical" evidence="8">
    <location>
        <begin position="85"/>
        <end position="102"/>
    </location>
</feature>
<dbReference type="GO" id="GO:0008360">
    <property type="term" value="P:regulation of cell shape"/>
    <property type="evidence" value="ECO:0007669"/>
    <property type="project" value="UniProtKB-KW"/>
</dbReference>
<evidence type="ECO:0000256" key="5">
    <source>
        <dbReference type="ARBA" id="ARBA00022960"/>
    </source>
</evidence>
<dbReference type="PANTHER" id="PTHR37484:SF1">
    <property type="entry name" value="ROD SHAPE-DETERMINING PROTEIN MRED"/>
    <property type="match status" value="1"/>
</dbReference>
<evidence type="ECO:0000256" key="3">
    <source>
        <dbReference type="ARBA" id="ARBA00022475"/>
    </source>
</evidence>
<organism evidence="10 11">
    <name type="scientific">Nitrosomonas nitrosa</name>
    <dbReference type="NCBI Taxonomy" id="52442"/>
    <lineage>
        <taxon>Bacteria</taxon>
        <taxon>Pseudomonadati</taxon>
        <taxon>Pseudomonadota</taxon>
        <taxon>Betaproteobacteria</taxon>
        <taxon>Nitrosomonadales</taxon>
        <taxon>Nitrosomonadaceae</taxon>
        <taxon>Nitrosomonas</taxon>
    </lineage>
</organism>
<evidence type="ECO:0000256" key="2">
    <source>
        <dbReference type="ARBA" id="ARBA00007776"/>
    </source>
</evidence>
<keyword evidence="3" id="KW-1003">Cell membrane</keyword>
<accession>A0A1I4U3M7</accession>